<evidence type="ECO:0008006" key="3">
    <source>
        <dbReference type="Google" id="ProtNLM"/>
    </source>
</evidence>
<name>A0A401Z8A3_9CHLR</name>
<dbReference type="Proteomes" id="UP000287224">
    <property type="component" value="Unassembled WGS sequence"/>
</dbReference>
<dbReference type="AlphaFoldDB" id="A0A401Z8A3"/>
<sequence>MKSFCSNWDQIDSERIVEIAARKLVIMHKNTTEARVAVSNQSRIIAVTGIMAAGKSTIAHLLAQRFARGVHIEADALQRMIVSGGVWVGGPGAPAGEAAAQLRLRLKHMCLLSRSFFEAGYTVVLDDIIIGDRWQHLQEELHDLPFSLVVLAPRVDVVAHHRDLTRSKTPQGYAWATYLDHELRTTMKGIGLWIDTSEQTPGETVEQLLRNL</sequence>
<evidence type="ECO:0000313" key="1">
    <source>
        <dbReference type="EMBL" id="GCE03100.1"/>
    </source>
</evidence>
<dbReference type="InterPro" id="IPR027417">
    <property type="entry name" value="P-loop_NTPase"/>
</dbReference>
<dbReference type="EMBL" id="BIFQ01000001">
    <property type="protein sequence ID" value="GCE03100.1"/>
    <property type="molecule type" value="Genomic_DNA"/>
</dbReference>
<protein>
    <recommendedName>
        <fullName evidence="3">Phosphotransferase</fullName>
    </recommendedName>
</protein>
<evidence type="ECO:0000313" key="2">
    <source>
        <dbReference type="Proteomes" id="UP000287224"/>
    </source>
</evidence>
<gene>
    <name evidence="1" type="ORF">KDAU_04290</name>
</gene>
<keyword evidence="2" id="KW-1185">Reference proteome</keyword>
<dbReference type="Pfam" id="PF07931">
    <property type="entry name" value="CPT"/>
    <property type="match status" value="1"/>
</dbReference>
<accession>A0A401Z8A3</accession>
<dbReference type="SUPFAM" id="SSF52540">
    <property type="entry name" value="P-loop containing nucleoside triphosphate hydrolases"/>
    <property type="match status" value="1"/>
</dbReference>
<reference evidence="2" key="1">
    <citation type="submission" date="2018-12" db="EMBL/GenBank/DDBJ databases">
        <title>Tengunoibacter tsumagoiensis gen. nov., sp. nov., Dictyobacter kobayashii sp. nov., D. alpinus sp. nov., and D. joshuensis sp. nov. and description of Dictyobacteraceae fam. nov. within the order Ktedonobacterales isolated from Tengu-no-mugimeshi.</title>
        <authorList>
            <person name="Wang C.M."/>
            <person name="Zheng Y."/>
            <person name="Sakai Y."/>
            <person name="Toyoda A."/>
            <person name="Minakuchi Y."/>
            <person name="Abe K."/>
            <person name="Yokota A."/>
            <person name="Yabe S."/>
        </authorList>
    </citation>
    <scope>NUCLEOTIDE SEQUENCE [LARGE SCALE GENOMIC DNA]</scope>
    <source>
        <strain evidence="2">S-27</strain>
    </source>
</reference>
<comment type="caution">
    <text evidence="1">The sequence shown here is derived from an EMBL/GenBank/DDBJ whole genome shotgun (WGS) entry which is preliminary data.</text>
</comment>
<proteinExistence type="predicted"/>
<dbReference type="Gene3D" id="3.40.50.300">
    <property type="entry name" value="P-loop containing nucleotide triphosphate hydrolases"/>
    <property type="match status" value="1"/>
</dbReference>
<organism evidence="1 2">
    <name type="scientific">Dictyobacter aurantiacus</name>
    <dbReference type="NCBI Taxonomy" id="1936993"/>
    <lineage>
        <taxon>Bacteria</taxon>
        <taxon>Bacillati</taxon>
        <taxon>Chloroflexota</taxon>
        <taxon>Ktedonobacteria</taxon>
        <taxon>Ktedonobacterales</taxon>
        <taxon>Dictyobacteraceae</taxon>
        <taxon>Dictyobacter</taxon>
    </lineage>
</organism>